<comment type="caution">
    <text evidence="1">The sequence shown here is derived from an EMBL/GenBank/DDBJ whole genome shotgun (WGS) entry which is preliminary data.</text>
</comment>
<organism evidence="1 2">
    <name type="scientific">Xanthomonas perforans</name>
    <dbReference type="NCBI Taxonomy" id="442694"/>
    <lineage>
        <taxon>Bacteria</taxon>
        <taxon>Pseudomonadati</taxon>
        <taxon>Pseudomonadota</taxon>
        <taxon>Gammaproteobacteria</taxon>
        <taxon>Lysobacterales</taxon>
        <taxon>Lysobacteraceae</taxon>
        <taxon>Xanthomonas</taxon>
    </lineage>
</organism>
<protein>
    <submittedName>
        <fullName evidence="1">Aldo/keto reductase</fullName>
    </submittedName>
</protein>
<proteinExistence type="predicted"/>
<gene>
    <name evidence="1" type="ORF">G3W61_26290</name>
</gene>
<sequence length="36" mass="4325">SEDQIALLDAASRRHPPYPYWHQMGFDSRNPKPTRW</sequence>
<accession>A0A7X5N1H4</accession>
<evidence type="ECO:0000313" key="2">
    <source>
        <dbReference type="Proteomes" id="UP000471082"/>
    </source>
</evidence>
<dbReference type="AlphaFoldDB" id="A0A7X5N1H4"/>
<name>A0A7X5N1H4_XANPE</name>
<dbReference type="Proteomes" id="UP000471082">
    <property type="component" value="Unassembled WGS sequence"/>
</dbReference>
<dbReference type="EMBL" id="JAAGYU010000907">
    <property type="protein sequence ID" value="NEL79735.1"/>
    <property type="molecule type" value="Genomic_DNA"/>
</dbReference>
<evidence type="ECO:0000313" key="1">
    <source>
        <dbReference type="EMBL" id="NEL79735.1"/>
    </source>
</evidence>
<reference evidence="1 2" key="1">
    <citation type="submission" date="2019-11" db="EMBL/GenBank/DDBJ databases">
        <title>Genome-resolved metagenomics to study the prevalence of co-infection and intraspecific heterogeneity among plant pathogen metapopulations.</title>
        <authorList>
            <person name="Newberry E."/>
            <person name="Bhandari R."/>
            <person name="Kemble J."/>
            <person name="Sikora E."/>
            <person name="Potnis N."/>
        </authorList>
    </citation>
    <scope>NUCLEOTIDE SEQUENCE [LARGE SCALE GENOMIC DNA]</scope>
    <source>
        <strain evidence="1">Xp_Tom_Tuscaloosa_18b</strain>
    </source>
</reference>
<feature type="non-terminal residue" evidence="1">
    <location>
        <position position="1"/>
    </location>
</feature>